<dbReference type="Proteomes" id="UP001296104">
    <property type="component" value="Unassembled WGS sequence"/>
</dbReference>
<organism evidence="2 3">
    <name type="scientific">Lecanosticta acicola</name>
    <dbReference type="NCBI Taxonomy" id="111012"/>
    <lineage>
        <taxon>Eukaryota</taxon>
        <taxon>Fungi</taxon>
        <taxon>Dikarya</taxon>
        <taxon>Ascomycota</taxon>
        <taxon>Pezizomycotina</taxon>
        <taxon>Dothideomycetes</taxon>
        <taxon>Dothideomycetidae</taxon>
        <taxon>Mycosphaerellales</taxon>
        <taxon>Mycosphaerellaceae</taxon>
        <taxon>Lecanosticta</taxon>
    </lineage>
</organism>
<dbReference type="PANTHER" id="PTHR42085:SF2">
    <property type="entry name" value="F-BOX DOMAIN-CONTAINING PROTEIN"/>
    <property type="match status" value="1"/>
</dbReference>
<evidence type="ECO:0000313" key="2">
    <source>
        <dbReference type="EMBL" id="CAK3999686.1"/>
    </source>
</evidence>
<dbReference type="EMBL" id="CAVMBE010000021">
    <property type="protein sequence ID" value="CAK3999686.1"/>
    <property type="molecule type" value="Genomic_DNA"/>
</dbReference>
<gene>
    <name evidence="2" type="ORF">LECACI_7A004149</name>
</gene>
<proteinExistence type="predicted"/>
<dbReference type="PANTHER" id="PTHR42085">
    <property type="entry name" value="F-BOX DOMAIN-CONTAINING PROTEIN"/>
    <property type="match status" value="1"/>
</dbReference>
<name>A0AAI8YY75_9PEZI</name>
<dbReference type="AlphaFoldDB" id="A0AAI8YY75"/>
<reference evidence="2" key="1">
    <citation type="submission" date="2023-11" db="EMBL/GenBank/DDBJ databases">
        <authorList>
            <person name="Alioto T."/>
            <person name="Alioto T."/>
            <person name="Gomez Garrido J."/>
        </authorList>
    </citation>
    <scope>NUCLEOTIDE SEQUENCE</scope>
</reference>
<accession>A0AAI8YY75</accession>
<evidence type="ECO:0000256" key="1">
    <source>
        <dbReference type="SAM" id="MobiDB-lite"/>
    </source>
</evidence>
<feature type="region of interest" description="Disordered" evidence="1">
    <location>
        <begin position="31"/>
        <end position="61"/>
    </location>
</feature>
<keyword evidence="3" id="KW-1185">Reference proteome</keyword>
<sequence>MGLPSASSINKHVVTSIVLRRRLQPPMANVTNHETTFPEHPTAQSPCPTKKHRLSSPPPPSHLLSLPTELRIQILEHVFSENLHHNGFHLRPHSSSSSSNPRLSGSHLDETYTASKRLQPLLVCKTFHREGTLPALQRTHFLVTNLFLQIPQRLNARLHPRQIQALRNLAFVADDRHFRSLMEWRGRPFGMVLELECLTLVLHRTNAWHYLFDFTGDVVRLLRSLRGVRKFVIVRNAALVKGSLKAWYNRLVGLMLKTDHQQRYEVCPPRLEETWWGWEFDEEGQRIVLQAREARGWVEEEEYMRQVLPLMEALRASVESEEWNPDPRARNHYY</sequence>
<dbReference type="InterPro" id="IPR038883">
    <property type="entry name" value="AN11006-like"/>
</dbReference>
<evidence type="ECO:0000313" key="3">
    <source>
        <dbReference type="Proteomes" id="UP001296104"/>
    </source>
</evidence>
<comment type="caution">
    <text evidence="2">The sequence shown here is derived from an EMBL/GenBank/DDBJ whole genome shotgun (WGS) entry which is preliminary data.</text>
</comment>
<protein>
    <submittedName>
        <fullName evidence="2">Uncharacterized protein</fullName>
    </submittedName>
</protein>